<evidence type="ECO:0000256" key="3">
    <source>
        <dbReference type="PROSITE-ProRule" id="PRU10141"/>
    </source>
</evidence>
<dbReference type="GO" id="GO:0005737">
    <property type="term" value="C:cytoplasm"/>
    <property type="evidence" value="ECO:0000318"/>
    <property type="project" value="GO_Central"/>
</dbReference>
<keyword evidence="8" id="KW-1185">Reference proteome</keyword>
<dbReference type="Gene3D" id="1.10.510.10">
    <property type="entry name" value="Transferase(Phosphotransferase) domain 1"/>
    <property type="match status" value="1"/>
</dbReference>
<dbReference type="Proteomes" id="UP000001744">
    <property type="component" value="Unassembled WGS sequence"/>
</dbReference>
<protein>
    <submittedName>
        <fullName evidence="6">CAMK/CAMKL/GIN4 protein kinase Cdr1</fullName>
    </submittedName>
</protein>
<dbReference type="PANTHER" id="PTHR24346">
    <property type="entry name" value="MAP/MICROTUBULE AFFINITY-REGULATING KINASE"/>
    <property type="match status" value="1"/>
</dbReference>
<dbReference type="GO" id="GO:0004712">
    <property type="term" value="F:protein serine/threonine/tyrosine kinase activity"/>
    <property type="evidence" value="ECO:0007669"/>
    <property type="project" value="EnsemblFungi"/>
</dbReference>
<keyword evidence="1 3" id="KW-0547">Nucleotide-binding</keyword>
<dbReference type="SUPFAM" id="SSF56112">
    <property type="entry name" value="Protein kinase-like (PK-like)"/>
    <property type="match status" value="1"/>
</dbReference>
<dbReference type="PROSITE" id="PS50011">
    <property type="entry name" value="PROTEIN_KINASE_DOM"/>
    <property type="match status" value="1"/>
</dbReference>
<dbReference type="GO" id="GO:0010971">
    <property type="term" value="P:positive regulation of G2/M transition of mitotic cell cycle"/>
    <property type="evidence" value="ECO:0007669"/>
    <property type="project" value="EnsemblFungi"/>
</dbReference>
<dbReference type="VEuPathDB" id="FungiDB:SJAG_04486"/>
<dbReference type="OrthoDB" id="504170at2759"/>
<dbReference type="CDD" id="cd14081">
    <property type="entry name" value="STKc_BRSK1_2"/>
    <property type="match status" value="1"/>
</dbReference>
<evidence type="ECO:0000313" key="8">
    <source>
        <dbReference type="Proteomes" id="UP000001744"/>
    </source>
</evidence>
<sequence length="684" mass="77069">MVKKHKNVIGVWRLGKTLGAGSSSCVRLAKHTETGQLAAMKIIPRAAAFVGSEILLMRLLQHPNIMQLYDVWTDSTNLYLALEYVQGGQLYDYVCKNGPLDEQTAVNFFGQILNALSYCHRLRVCHRDLKLENILIDPTRGTVKIADFGMARVQPESVMLQTGCGSLHYVPPEIIKKQQYRGKPADVWSCGVILYALLSSSLPFDDTSVAGVFHRIIMGRYVLPAHLSPYAKDLLKRMLTVDPLERITIPEIWQHPFMKQCSNVRVDDGSSIDQTLPLPSRTPVSLNENILECLQILCKDLRVTELRERVLNDLSSTELRIYHGLERLLGGRNANMNNSQGLKQLDFCEFIRVHNQVLSRSRSSATAEHRPCFRESFPILRAGAVDDAGCEKVVRFDKPPKPLLVDERPTDEDVHFDPYSSGEFTRTPDSSATPKYGYERVFPRLTMWSSDRLCSPSNDSVSSYEASNGYSNGERRVNGSSATMAASMRPASMAQLEMERTRQTTDTHLRSASVPLFDMDLLSNGKGPYPLNSPVGRRSSQSDVGFLEPELLFPPDNRNRSMFSKFLHLPFFGRSRKKRLPSVLVCCRCSRGKLEETLIDVLQKWALYQTGCVKFTCLSEGFSLHTFDHRGLKPYSVRLFIKLLNAMDCTQVQFDYVDGSLEAFSNVVFAFRLALKHKNVLCAG</sequence>
<evidence type="ECO:0000256" key="4">
    <source>
        <dbReference type="SAM" id="MobiDB-lite"/>
    </source>
</evidence>
<dbReference type="SMART" id="SM00220">
    <property type="entry name" value="S_TKc"/>
    <property type="match status" value="1"/>
</dbReference>
<evidence type="ECO:0000256" key="1">
    <source>
        <dbReference type="ARBA" id="ARBA00022741"/>
    </source>
</evidence>
<dbReference type="GeneID" id="7051845"/>
<keyword evidence="6" id="KW-0418">Kinase</keyword>
<dbReference type="GO" id="GO:0071341">
    <property type="term" value="C:medial cortical node"/>
    <property type="evidence" value="ECO:0007669"/>
    <property type="project" value="EnsemblFungi"/>
</dbReference>
<dbReference type="InterPro" id="IPR000719">
    <property type="entry name" value="Prot_kinase_dom"/>
</dbReference>
<proteinExistence type="predicted"/>
<evidence type="ECO:0000259" key="5">
    <source>
        <dbReference type="PROSITE" id="PS50011"/>
    </source>
</evidence>
<dbReference type="PANTHER" id="PTHR24346:SF110">
    <property type="entry name" value="NON-SPECIFIC SERINE_THREONINE PROTEIN KINASE"/>
    <property type="match status" value="1"/>
</dbReference>
<dbReference type="Pfam" id="PF00069">
    <property type="entry name" value="Pkinase"/>
    <property type="match status" value="1"/>
</dbReference>
<feature type="compositionally biased region" description="Polar residues" evidence="4">
    <location>
        <begin position="458"/>
        <end position="471"/>
    </location>
</feature>
<keyword evidence="2 3" id="KW-0067">ATP-binding</keyword>
<dbReference type="PROSITE" id="PS00108">
    <property type="entry name" value="PROTEIN_KINASE_ST"/>
    <property type="match status" value="1"/>
</dbReference>
<accession>B6K6Y5</accession>
<feature type="binding site" evidence="3">
    <location>
        <position position="41"/>
    </location>
    <ligand>
        <name>ATP</name>
        <dbReference type="ChEBI" id="CHEBI:30616"/>
    </ligand>
</feature>
<reference evidence="6 8" key="1">
    <citation type="journal article" date="2011" name="Science">
        <title>Comparative functional genomics of the fission yeasts.</title>
        <authorList>
            <person name="Rhind N."/>
            <person name="Chen Z."/>
            <person name="Yassour M."/>
            <person name="Thompson D.A."/>
            <person name="Haas B.J."/>
            <person name="Habib N."/>
            <person name="Wapinski I."/>
            <person name="Roy S."/>
            <person name="Lin M.F."/>
            <person name="Heiman D.I."/>
            <person name="Young S.K."/>
            <person name="Furuya K."/>
            <person name="Guo Y."/>
            <person name="Pidoux A."/>
            <person name="Chen H.M."/>
            <person name="Robbertse B."/>
            <person name="Goldberg J.M."/>
            <person name="Aoki K."/>
            <person name="Bayne E.H."/>
            <person name="Berlin A.M."/>
            <person name="Desjardins C.A."/>
            <person name="Dobbs E."/>
            <person name="Dukaj L."/>
            <person name="Fan L."/>
            <person name="FitzGerald M.G."/>
            <person name="French C."/>
            <person name="Gujja S."/>
            <person name="Hansen K."/>
            <person name="Keifenheim D."/>
            <person name="Levin J.Z."/>
            <person name="Mosher R.A."/>
            <person name="Mueller C.A."/>
            <person name="Pfiffner J."/>
            <person name="Priest M."/>
            <person name="Russ C."/>
            <person name="Smialowska A."/>
            <person name="Swoboda P."/>
            <person name="Sykes S.M."/>
            <person name="Vaughn M."/>
            <person name="Vengrova S."/>
            <person name="Yoder R."/>
            <person name="Zeng Q."/>
            <person name="Allshire R."/>
            <person name="Baulcombe D."/>
            <person name="Birren B.W."/>
            <person name="Brown W."/>
            <person name="Ekwall K."/>
            <person name="Kellis M."/>
            <person name="Leatherwood J."/>
            <person name="Levin H."/>
            <person name="Margalit H."/>
            <person name="Martienssen R."/>
            <person name="Nieduszynski C.A."/>
            <person name="Spatafora J.W."/>
            <person name="Friedman N."/>
            <person name="Dalgaard J.Z."/>
            <person name="Baumann P."/>
            <person name="Niki H."/>
            <person name="Regev A."/>
            <person name="Nusbaum C."/>
        </authorList>
    </citation>
    <scope>NUCLEOTIDE SEQUENCE [LARGE SCALE GENOMIC DNA]</scope>
    <source>
        <strain evidence="8">yFS275 / FY16936</strain>
    </source>
</reference>
<feature type="compositionally biased region" description="Polar residues" evidence="4">
    <location>
        <begin position="422"/>
        <end position="432"/>
    </location>
</feature>
<keyword evidence="6" id="KW-0808">Transferase</keyword>
<dbReference type="GO" id="GO:0035556">
    <property type="term" value="P:intracellular signal transduction"/>
    <property type="evidence" value="ECO:0000318"/>
    <property type="project" value="GO_Central"/>
</dbReference>
<dbReference type="InterPro" id="IPR011009">
    <property type="entry name" value="Kinase-like_dom_sf"/>
</dbReference>
<dbReference type="eggNOG" id="KOG0588">
    <property type="taxonomic scope" value="Eukaryota"/>
</dbReference>
<organism evidence="6 8">
    <name type="scientific">Schizosaccharomyces japonicus (strain yFS275 / FY16936)</name>
    <name type="common">Fission yeast</name>
    <dbReference type="NCBI Taxonomy" id="402676"/>
    <lineage>
        <taxon>Eukaryota</taxon>
        <taxon>Fungi</taxon>
        <taxon>Dikarya</taxon>
        <taxon>Ascomycota</taxon>
        <taxon>Taphrinomycotina</taxon>
        <taxon>Schizosaccharomycetes</taxon>
        <taxon>Schizosaccharomycetales</taxon>
        <taxon>Schizosaccharomycetaceae</taxon>
        <taxon>Schizosaccharomyces</taxon>
    </lineage>
</organism>
<dbReference type="GO" id="GO:0004674">
    <property type="term" value="F:protein serine/threonine kinase activity"/>
    <property type="evidence" value="ECO:0000318"/>
    <property type="project" value="GO_Central"/>
</dbReference>
<dbReference type="EMBL" id="KE651168">
    <property type="protein sequence ID" value="EEB09289.1"/>
    <property type="molecule type" value="Genomic_DNA"/>
</dbReference>
<dbReference type="JaponicusDB" id="SJAG_04486">
    <property type="gene designation" value="cdr1"/>
</dbReference>
<feature type="domain" description="Protein kinase" evidence="5">
    <location>
        <begin position="12"/>
        <end position="258"/>
    </location>
</feature>
<dbReference type="STRING" id="402676.B6K6Y5"/>
<feature type="region of interest" description="Disordered" evidence="4">
    <location>
        <begin position="458"/>
        <end position="486"/>
    </location>
</feature>
<dbReference type="FunFam" id="1.10.510.10:FF:000571">
    <property type="entry name" value="Maternal embryonic leucine zipper kinase"/>
    <property type="match status" value="1"/>
</dbReference>
<gene>
    <name evidence="7" type="primary">cdr1</name>
    <name evidence="6" type="ORF">SJAG_04486</name>
</gene>
<feature type="compositionally biased region" description="Basic and acidic residues" evidence="4">
    <location>
        <begin position="403"/>
        <end position="416"/>
    </location>
</feature>
<dbReference type="InterPro" id="IPR017441">
    <property type="entry name" value="Protein_kinase_ATP_BS"/>
</dbReference>
<name>B6K6Y5_SCHJY</name>
<dbReference type="GO" id="GO:0005524">
    <property type="term" value="F:ATP binding"/>
    <property type="evidence" value="ECO:0007669"/>
    <property type="project" value="UniProtKB-UniRule"/>
</dbReference>
<evidence type="ECO:0000256" key="2">
    <source>
        <dbReference type="ARBA" id="ARBA00022840"/>
    </source>
</evidence>
<dbReference type="PROSITE" id="PS00107">
    <property type="entry name" value="PROTEIN_KINASE_ATP"/>
    <property type="match status" value="1"/>
</dbReference>
<dbReference type="HOGENOM" id="CLU_465517_0_0_1"/>
<dbReference type="InterPro" id="IPR008271">
    <property type="entry name" value="Ser/Thr_kinase_AS"/>
</dbReference>
<feature type="region of interest" description="Disordered" evidence="4">
    <location>
        <begin position="403"/>
        <end position="432"/>
    </location>
</feature>
<dbReference type="RefSeq" id="XP_002175582.1">
    <property type="nucleotide sequence ID" value="XM_002175546.2"/>
</dbReference>
<evidence type="ECO:0000313" key="7">
    <source>
        <dbReference type="JaponicusDB" id="SJAG_04486"/>
    </source>
</evidence>
<evidence type="ECO:0000313" key="6">
    <source>
        <dbReference type="EMBL" id="EEB09289.1"/>
    </source>
</evidence>
<dbReference type="AlphaFoldDB" id="B6K6Y5"/>